<sequence>MEGDWAGSLCRTGPAGLRGAERKRGPRWGLCFFFRPAPWDHLHSPLLSGGGCLTRGW</sequence>
<dbReference type="EMBL" id="JH002068">
    <property type="protein sequence ID" value="EGW14136.1"/>
    <property type="molecule type" value="Genomic_DNA"/>
</dbReference>
<dbReference type="Proteomes" id="UP000001075">
    <property type="component" value="Unassembled WGS sequence"/>
</dbReference>
<evidence type="ECO:0000313" key="2">
    <source>
        <dbReference type="Proteomes" id="UP000001075"/>
    </source>
</evidence>
<dbReference type="AlphaFoldDB" id="G3IDJ9"/>
<dbReference type="InParanoid" id="G3IDJ9"/>
<evidence type="ECO:0000313" key="1">
    <source>
        <dbReference type="EMBL" id="EGW14136.1"/>
    </source>
</evidence>
<gene>
    <name evidence="1" type="ORF">I79_021782</name>
</gene>
<organism evidence="1 2">
    <name type="scientific">Cricetulus griseus</name>
    <name type="common">Chinese hamster</name>
    <name type="synonym">Cricetulus barabensis griseus</name>
    <dbReference type="NCBI Taxonomy" id="10029"/>
    <lineage>
        <taxon>Eukaryota</taxon>
        <taxon>Metazoa</taxon>
        <taxon>Chordata</taxon>
        <taxon>Craniata</taxon>
        <taxon>Vertebrata</taxon>
        <taxon>Euteleostomi</taxon>
        <taxon>Mammalia</taxon>
        <taxon>Eutheria</taxon>
        <taxon>Euarchontoglires</taxon>
        <taxon>Glires</taxon>
        <taxon>Rodentia</taxon>
        <taxon>Myomorpha</taxon>
        <taxon>Muroidea</taxon>
        <taxon>Cricetidae</taxon>
        <taxon>Cricetinae</taxon>
        <taxon>Cricetulus</taxon>
    </lineage>
</organism>
<accession>G3IDJ9</accession>
<proteinExistence type="predicted"/>
<reference evidence="2" key="1">
    <citation type="journal article" date="2011" name="Nat. Biotechnol.">
        <title>The genomic sequence of the Chinese hamster ovary (CHO)-K1 cell line.</title>
        <authorList>
            <person name="Xu X."/>
            <person name="Nagarajan H."/>
            <person name="Lewis N.E."/>
            <person name="Pan S."/>
            <person name="Cai Z."/>
            <person name="Liu X."/>
            <person name="Chen W."/>
            <person name="Xie M."/>
            <person name="Wang W."/>
            <person name="Hammond S."/>
            <person name="Andersen M.R."/>
            <person name="Neff N."/>
            <person name="Passarelli B."/>
            <person name="Koh W."/>
            <person name="Fan H.C."/>
            <person name="Wang J."/>
            <person name="Gui Y."/>
            <person name="Lee K.H."/>
            <person name="Betenbaugh M.J."/>
            <person name="Quake S.R."/>
            <person name="Famili I."/>
            <person name="Palsson B.O."/>
            <person name="Wang J."/>
        </authorList>
    </citation>
    <scope>NUCLEOTIDE SEQUENCE [LARGE SCALE GENOMIC DNA]</scope>
    <source>
        <strain evidence="2">CHO K1 cell line</strain>
    </source>
</reference>
<protein>
    <submittedName>
        <fullName evidence="1">Uncharacterized protein</fullName>
    </submittedName>
</protein>
<name>G3IDJ9_CRIGR</name>